<name>A0A2S2NDC4_SCHGA</name>
<dbReference type="InterPro" id="IPR036236">
    <property type="entry name" value="Znf_C2H2_sf"/>
</dbReference>
<dbReference type="Gene3D" id="3.30.160.60">
    <property type="entry name" value="Classic Zinc Finger"/>
    <property type="match status" value="2"/>
</dbReference>
<reference evidence="3" key="1">
    <citation type="submission" date="2018-04" db="EMBL/GenBank/DDBJ databases">
        <title>Transcriptome of Schizaphis graminum biotype I.</title>
        <authorList>
            <person name="Scully E.D."/>
            <person name="Geib S.M."/>
            <person name="Palmer N.A."/>
            <person name="Koch K."/>
            <person name="Bradshaw J."/>
            <person name="Heng-Moss T."/>
            <person name="Sarath G."/>
        </authorList>
    </citation>
    <scope>NUCLEOTIDE SEQUENCE</scope>
</reference>
<evidence type="ECO:0000256" key="1">
    <source>
        <dbReference type="PROSITE-ProRule" id="PRU00042"/>
    </source>
</evidence>
<evidence type="ECO:0000313" key="3">
    <source>
        <dbReference type="EMBL" id="MBY14786.1"/>
    </source>
</evidence>
<dbReference type="EMBL" id="GGMR01002167">
    <property type="protein sequence ID" value="MBY14786.1"/>
    <property type="molecule type" value="Transcribed_RNA"/>
</dbReference>
<dbReference type="GO" id="GO:0008270">
    <property type="term" value="F:zinc ion binding"/>
    <property type="evidence" value="ECO:0007669"/>
    <property type="project" value="UniProtKB-KW"/>
</dbReference>
<organism evidence="3">
    <name type="scientific">Schizaphis graminum</name>
    <name type="common">Green bug aphid</name>
    <dbReference type="NCBI Taxonomy" id="13262"/>
    <lineage>
        <taxon>Eukaryota</taxon>
        <taxon>Metazoa</taxon>
        <taxon>Ecdysozoa</taxon>
        <taxon>Arthropoda</taxon>
        <taxon>Hexapoda</taxon>
        <taxon>Insecta</taxon>
        <taxon>Pterygota</taxon>
        <taxon>Neoptera</taxon>
        <taxon>Paraneoptera</taxon>
        <taxon>Hemiptera</taxon>
        <taxon>Sternorrhyncha</taxon>
        <taxon>Aphidomorpha</taxon>
        <taxon>Aphidoidea</taxon>
        <taxon>Aphididae</taxon>
        <taxon>Aphidini</taxon>
        <taxon>Schizaphis</taxon>
    </lineage>
</organism>
<dbReference type="InterPro" id="IPR052797">
    <property type="entry name" value="RegFact_GeneExpr_CellDeath"/>
</dbReference>
<dbReference type="AlphaFoldDB" id="A0A2S2NDC4"/>
<sequence length="129" mass="15429">MDNNLKCKECNKTFSLNKSLYAHSRKFHGIELVAPKIQNYNCEYCDKKYSKERYLSEHLQNIHGTRISKKSTRIICPYDACEERLYSFVKLRSHLSEIHQTDVELEEFTFDTISGMYIDCFYYYLNKLP</sequence>
<keyword evidence="1" id="KW-0863">Zinc-finger</keyword>
<dbReference type="SMART" id="SM00355">
    <property type="entry name" value="ZnF_C2H2"/>
    <property type="match status" value="3"/>
</dbReference>
<feature type="domain" description="C2H2-type" evidence="2">
    <location>
        <begin position="5"/>
        <end position="28"/>
    </location>
</feature>
<dbReference type="SUPFAM" id="SSF57667">
    <property type="entry name" value="beta-beta-alpha zinc fingers"/>
    <property type="match status" value="1"/>
</dbReference>
<dbReference type="InterPro" id="IPR013087">
    <property type="entry name" value="Znf_C2H2_type"/>
</dbReference>
<evidence type="ECO:0000259" key="2">
    <source>
        <dbReference type="PROSITE" id="PS50157"/>
    </source>
</evidence>
<dbReference type="PROSITE" id="PS50157">
    <property type="entry name" value="ZINC_FINGER_C2H2_2"/>
    <property type="match status" value="2"/>
</dbReference>
<keyword evidence="1" id="KW-0479">Metal-binding</keyword>
<feature type="domain" description="C2H2-type" evidence="2">
    <location>
        <begin position="40"/>
        <end position="63"/>
    </location>
</feature>
<accession>A0A2S2NDC4</accession>
<keyword evidence="1" id="KW-0862">Zinc</keyword>
<dbReference type="PROSITE" id="PS00028">
    <property type="entry name" value="ZINC_FINGER_C2H2_1"/>
    <property type="match status" value="2"/>
</dbReference>
<protein>
    <submittedName>
        <fullName evidence="3">Zinc finger protein</fullName>
    </submittedName>
</protein>
<dbReference type="Pfam" id="PF00096">
    <property type="entry name" value="zf-C2H2"/>
    <property type="match status" value="2"/>
</dbReference>
<dbReference type="PANTHER" id="PTHR33936">
    <property type="entry name" value="PROTEIN CBG17840"/>
    <property type="match status" value="1"/>
</dbReference>
<dbReference type="PANTHER" id="PTHR33936:SF25">
    <property type="entry name" value="C2H2-TYPE DOMAIN-CONTAINING PROTEIN"/>
    <property type="match status" value="1"/>
</dbReference>
<gene>
    <name evidence="3" type="primary">rn_1</name>
    <name evidence="3" type="ORF">g.2646</name>
</gene>
<proteinExistence type="predicted"/>